<feature type="transmembrane region" description="Helical" evidence="1">
    <location>
        <begin position="100"/>
        <end position="120"/>
    </location>
</feature>
<name>A0A067T023_GALM3</name>
<feature type="transmembrane region" description="Helical" evidence="1">
    <location>
        <begin position="224"/>
        <end position="243"/>
    </location>
</feature>
<feature type="domain" description="DUF6533" evidence="2">
    <location>
        <begin position="32"/>
        <end position="77"/>
    </location>
</feature>
<evidence type="ECO:0000313" key="4">
    <source>
        <dbReference type="Proteomes" id="UP000027222"/>
    </source>
</evidence>
<evidence type="ECO:0000256" key="1">
    <source>
        <dbReference type="SAM" id="Phobius"/>
    </source>
</evidence>
<keyword evidence="1" id="KW-1133">Transmembrane helix</keyword>
<protein>
    <recommendedName>
        <fullName evidence="2">DUF6533 domain-containing protein</fullName>
    </recommendedName>
</protein>
<sequence>MSSVSPSDAAAAATALLMELLKEGLIGPLVTYADVAASTVFAYDWLITLSMEIELIWRSRWNFIKILFLLQRYLPFLDTCFLELYRQLAFLTVKQCQRVPFYYGFLYITGFVLSEALLGIRVWALWNREKRLSILLPIVFVAIWVPIYYAMYKYVDSLKYAQEPFSGFRGCFIIEAKEYLIWAWVGLLLWNFVTLSLTLIHGIRSYRSGITSRLASVIYRDGAYYYLYLFIFSILNIFFTATLQPAKRVVLLSLERCLHSVFASRVLLHMRAQVKQPNIAGIEMGSGTGTGTQVQTIGSMKTQAQQVQSTNRDVVHVQSLSYEMKDLEKR</sequence>
<keyword evidence="1" id="KW-0472">Membrane</keyword>
<feature type="transmembrane region" description="Helical" evidence="1">
    <location>
        <begin position="179"/>
        <end position="203"/>
    </location>
</feature>
<dbReference type="InterPro" id="IPR045340">
    <property type="entry name" value="DUF6533"/>
</dbReference>
<organism evidence="3 4">
    <name type="scientific">Galerina marginata (strain CBS 339.88)</name>
    <dbReference type="NCBI Taxonomy" id="685588"/>
    <lineage>
        <taxon>Eukaryota</taxon>
        <taxon>Fungi</taxon>
        <taxon>Dikarya</taxon>
        <taxon>Basidiomycota</taxon>
        <taxon>Agaricomycotina</taxon>
        <taxon>Agaricomycetes</taxon>
        <taxon>Agaricomycetidae</taxon>
        <taxon>Agaricales</taxon>
        <taxon>Agaricineae</taxon>
        <taxon>Strophariaceae</taxon>
        <taxon>Galerina</taxon>
    </lineage>
</organism>
<accession>A0A067T023</accession>
<proteinExistence type="predicted"/>
<reference evidence="4" key="1">
    <citation type="journal article" date="2014" name="Proc. Natl. Acad. Sci. U.S.A.">
        <title>Extensive sampling of basidiomycete genomes demonstrates inadequacy of the white-rot/brown-rot paradigm for wood decay fungi.</title>
        <authorList>
            <person name="Riley R."/>
            <person name="Salamov A.A."/>
            <person name="Brown D.W."/>
            <person name="Nagy L.G."/>
            <person name="Floudas D."/>
            <person name="Held B.W."/>
            <person name="Levasseur A."/>
            <person name="Lombard V."/>
            <person name="Morin E."/>
            <person name="Otillar R."/>
            <person name="Lindquist E.A."/>
            <person name="Sun H."/>
            <person name="LaButti K.M."/>
            <person name="Schmutz J."/>
            <person name="Jabbour D."/>
            <person name="Luo H."/>
            <person name="Baker S.E."/>
            <person name="Pisabarro A.G."/>
            <person name="Walton J.D."/>
            <person name="Blanchette R.A."/>
            <person name="Henrissat B."/>
            <person name="Martin F."/>
            <person name="Cullen D."/>
            <person name="Hibbett D.S."/>
            <person name="Grigoriev I.V."/>
        </authorList>
    </citation>
    <scope>NUCLEOTIDE SEQUENCE [LARGE SCALE GENOMIC DNA]</scope>
    <source>
        <strain evidence="4">CBS 339.88</strain>
    </source>
</reference>
<keyword evidence="4" id="KW-1185">Reference proteome</keyword>
<dbReference type="Proteomes" id="UP000027222">
    <property type="component" value="Unassembled WGS sequence"/>
</dbReference>
<dbReference type="EMBL" id="KL142380">
    <property type="protein sequence ID" value="KDR75682.1"/>
    <property type="molecule type" value="Genomic_DNA"/>
</dbReference>
<dbReference type="OrthoDB" id="3350812at2759"/>
<gene>
    <name evidence="3" type="ORF">GALMADRAFT_248296</name>
</gene>
<keyword evidence="1" id="KW-0812">Transmembrane</keyword>
<dbReference type="AlphaFoldDB" id="A0A067T023"/>
<evidence type="ECO:0000259" key="2">
    <source>
        <dbReference type="Pfam" id="PF20151"/>
    </source>
</evidence>
<evidence type="ECO:0000313" key="3">
    <source>
        <dbReference type="EMBL" id="KDR75682.1"/>
    </source>
</evidence>
<dbReference type="HOGENOM" id="CLU_035509_11_3_1"/>
<feature type="transmembrane region" description="Helical" evidence="1">
    <location>
        <begin position="132"/>
        <end position="151"/>
    </location>
</feature>
<dbReference type="Pfam" id="PF20151">
    <property type="entry name" value="DUF6533"/>
    <property type="match status" value="1"/>
</dbReference>